<name>A0ABW6MD22_9ACTN</name>
<comment type="caution">
    <text evidence="1">The sequence shown here is derived from an EMBL/GenBank/DDBJ whole genome shotgun (WGS) entry which is preliminary data.</text>
</comment>
<sequence>MTGNRQAAADTDVVHAEAREILGPSTGPVAAASLTHNPKNGVTAGVWAVSAGDRTAVLKVLTRTKNATGRWAASDDPRHWNYWLREADVYDSGLAQSWQPYGIRAPRLLARVQRADGDVALWLEHVRGEPGTGWPRARHIEHARRLGAAQGAASVPHEPWFTRRFLRQYVGSNTLGEELLDDDEAWQQPLVRDHFPAGLRHEMVRLHHDREWFLDVMEALPRVFSHLDQWPANVRSQGPDSVLFDWAFAGDGALGEDLGNYLPDSVFDLFVPAGDLPGYAARAYDAYLHGLRSSGSRVDERLVRLGMCASVVKYDWLTAAMLARAGEVQRDYGGERAVSAELRYRERGLALGFLAGWAAEARALAPQLGFPEAPGGR</sequence>
<dbReference type="EMBL" id="JBIAHM010000012">
    <property type="protein sequence ID" value="MFE9603218.1"/>
    <property type="molecule type" value="Genomic_DNA"/>
</dbReference>
<dbReference type="RefSeq" id="WP_388111661.1">
    <property type="nucleotide sequence ID" value="NZ_JBIAHM010000012.1"/>
</dbReference>
<dbReference type="InterPro" id="IPR011009">
    <property type="entry name" value="Kinase-like_dom_sf"/>
</dbReference>
<accession>A0ABW6MD22</accession>
<evidence type="ECO:0000313" key="1">
    <source>
        <dbReference type="EMBL" id="MFE9603218.1"/>
    </source>
</evidence>
<dbReference type="SUPFAM" id="SSF56112">
    <property type="entry name" value="Protein kinase-like (PK-like)"/>
    <property type="match status" value="1"/>
</dbReference>
<keyword evidence="2" id="KW-1185">Reference proteome</keyword>
<organism evidence="1 2">
    <name type="scientific">Streptomyces hokutonensis</name>
    <dbReference type="NCBI Taxonomy" id="1306990"/>
    <lineage>
        <taxon>Bacteria</taxon>
        <taxon>Bacillati</taxon>
        <taxon>Actinomycetota</taxon>
        <taxon>Actinomycetes</taxon>
        <taxon>Kitasatosporales</taxon>
        <taxon>Streptomycetaceae</taxon>
        <taxon>Streptomyces</taxon>
    </lineage>
</organism>
<protein>
    <submittedName>
        <fullName evidence="1">Aminoglycoside phosphotransferase</fullName>
    </submittedName>
</protein>
<reference evidence="1 2" key="1">
    <citation type="submission" date="2024-10" db="EMBL/GenBank/DDBJ databases">
        <title>The Natural Products Discovery Center: Release of the First 8490 Sequenced Strains for Exploring Actinobacteria Biosynthetic Diversity.</title>
        <authorList>
            <person name="Kalkreuter E."/>
            <person name="Kautsar S.A."/>
            <person name="Yang D."/>
            <person name="Bader C.D."/>
            <person name="Teijaro C.N."/>
            <person name="Fluegel L."/>
            <person name="Davis C.M."/>
            <person name="Simpson J.R."/>
            <person name="Lauterbach L."/>
            <person name="Steele A.D."/>
            <person name="Gui C."/>
            <person name="Meng S."/>
            <person name="Li G."/>
            <person name="Viehrig K."/>
            <person name="Ye F."/>
            <person name="Su P."/>
            <person name="Kiefer A.F."/>
            <person name="Nichols A."/>
            <person name="Cepeda A.J."/>
            <person name="Yan W."/>
            <person name="Fan B."/>
            <person name="Jiang Y."/>
            <person name="Adhikari A."/>
            <person name="Zheng C.-J."/>
            <person name="Schuster L."/>
            <person name="Cowan T.M."/>
            <person name="Smanski M.J."/>
            <person name="Chevrette M.G."/>
            <person name="De Carvalho L.P.S."/>
            <person name="Shen B."/>
        </authorList>
    </citation>
    <scope>NUCLEOTIDE SEQUENCE [LARGE SCALE GENOMIC DNA]</scope>
    <source>
        <strain evidence="1 2">NPDC006488</strain>
    </source>
</reference>
<evidence type="ECO:0000313" key="2">
    <source>
        <dbReference type="Proteomes" id="UP001601303"/>
    </source>
</evidence>
<dbReference type="Proteomes" id="UP001601303">
    <property type="component" value="Unassembled WGS sequence"/>
</dbReference>
<proteinExistence type="predicted"/>
<gene>
    <name evidence="1" type="ORF">ACFYNQ_32225</name>
</gene>